<keyword evidence="1" id="KW-0472">Membrane</keyword>
<name>B9KZH2_THERP</name>
<evidence type="ECO:0000256" key="1">
    <source>
        <dbReference type="SAM" id="Phobius"/>
    </source>
</evidence>
<dbReference type="AlphaFoldDB" id="B9KZH2"/>
<protein>
    <submittedName>
        <fullName evidence="2">Uncharacterized protein</fullName>
    </submittedName>
</protein>
<keyword evidence="1" id="KW-1133">Transmembrane helix</keyword>
<accession>B9KZH2</accession>
<proteinExistence type="predicted"/>
<evidence type="ECO:0000313" key="2">
    <source>
        <dbReference type="EMBL" id="ACM04924.1"/>
    </source>
</evidence>
<keyword evidence="1" id="KW-0812">Transmembrane</keyword>
<sequence>MCPRGISARSIVFSILPTHGFDAAVFSLWFAFSFHFCFKEE</sequence>
<evidence type="ECO:0000313" key="3">
    <source>
        <dbReference type="Proteomes" id="UP000000447"/>
    </source>
</evidence>
<dbReference type="KEGG" id="tro:trd_0892"/>
<dbReference type="HOGENOM" id="CLU_3277975_0_0_0"/>
<dbReference type="EMBL" id="CP001275">
    <property type="protein sequence ID" value="ACM04924.1"/>
    <property type="molecule type" value="Genomic_DNA"/>
</dbReference>
<organism evidence="2 3">
    <name type="scientific">Thermomicrobium roseum (strain ATCC 27502 / DSM 5159 / P-2)</name>
    <dbReference type="NCBI Taxonomy" id="309801"/>
    <lineage>
        <taxon>Bacteria</taxon>
        <taxon>Pseudomonadati</taxon>
        <taxon>Thermomicrobiota</taxon>
        <taxon>Thermomicrobia</taxon>
        <taxon>Thermomicrobiales</taxon>
        <taxon>Thermomicrobiaceae</taxon>
        <taxon>Thermomicrobium</taxon>
    </lineage>
</organism>
<dbReference type="Proteomes" id="UP000000447">
    <property type="component" value="Chromosome"/>
</dbReference>
<feature type="transmembrane region" description="Helical" evidence="1">
    <location>
        <begin position="12"/>
        <end position="32"/>
    </location>
</feature>
<keyword evidence="3" id="KW-1185">Reference proteome</keyword>
<gene>
    <name evidence="2" type="ordered locus">trd_0892</name>
</gene>
<reference evidence="2 3" key="1">
    <citation type="journal article" date="2009" name="PLoS ONE">
        <title>Complete genome sequence of the aerobic CO-oxidizing thermophile Thermomicrobium roseum.</title>
        <authorList>
            <person name="Wu D."/>
            <person name="Raymond J."/>
            <person name="Wu M."/>
            <person name="Chatterji S."/>
            <person name="Ren Q."/>
            <person name="Graham J.E."/>
            <person name="Bryant D.A."/>
            <person name="Robb F."/>
            <person name="Colman A."/>
            <person name="Tallon L.J."/>
            <person name="Badger J.H."/>
            <person name="Madupu R."/>
            <person name="Ward N.L."/>
            <person name="Eisen J.A."/>
        </authorList>
    </citation>
    <scope>NUCLEOTIDE SEQUENCE [LARGE SCALE GENOMIC DNA]</scope>
    <source>
        <strain evidence="3">ATCC 27502 / DSM 5159 / P-2</strain>
    </source>
</reference>